<evidence type="ECO:0000256" key="9">
    <source>
        <dbReference type="ARBA" id="ARBA00026105"/>
    </source>
</evidence>
<dbReference type="GO" id="GO:0046274">
    <property type="term" value="P:lignin catabolic process"/>
    <property type="evidence" value="ECO:0007669"/>
    <property type="project" value="UniProtKB-KW"/>
</dbReference>
<evidence type="ECO:0000256" key="3">
    <source>
        <dbReference type="ARBA" id="ARBA00022487"/>
    </source>
</evidence>
<dbReference type="STRING" id="1314781.A0A165PNX1"/>
<dbReference type="AlphaFoldDB" id="A0A165PNX1"/>
<keyword evidence="7" id="KW-0439">Lignin degradation</keyword>
<dbReference type="SUPFAM" id="SSF53474">
    <property type="entry name" value="alpha/beta-Hydrolases"/>
    <property type="match status" value="1"/>
</dbReference>
<dbReference type="GO" id="GO:0052689">
    <property type="term" value="F:carboxylic ester hydrolase activity"/>
    <property type="evidence" value="ECO:0007669"/>
    <property type="project" value="UniProtKB-KW"/>
</dbReference>
<feature type="signal peptide" evidence="10">
    <location>
        <begin position="1"/>
        <end position="20"/>
    </location>
</feature>
<dbReference type="GO" id="GO:0005576">
    <property type="term" value="C:extracellular region"/>
    <property type="evidence" value="ECO:0007669"/>
    <property type="project" value="UniProtKB-SubCell"/>
</dbReference>
<evidence type="ECO:0000256" key="5">
    <source>
        <dbReference type="ARBA" id="ARBA00022729"/>
    </source>
</evidence>
<evidence type="ECO:0000313" key="13">
    <source>
        <dbReference type="Proteomes" id="UP000077266"/>
    </source>
</evidence>
<sequence length="392" mass="41449">MKFSVVVALASLAVAQSCPALPTTISYQNQKLPDPFAFADGSRRAASMADWTCRAAELSTLFQRYELGTLPSKPARVTGSFSSTNNTLTVSVTTGAGTSISFDARISYPESGLGGDAFPAIIALGGLNIPPPTYAAVITFNNDEIARQGGPGSRGKGKFYTLYGANHSAGALMAWTWGVSRIIDALESTPNAKIDTTHIGVTGCAGNGKGAFVAGAFDKRIALTVPQESGAGGSACWRLSDAMRATGKNVQTASGILNENVWLSPAFTQYASNTTKLPIDHHELAALVAPRGLYVIENTSIEWLGNESTNGCMRAGAKVYDALGQPANVGFQQVGGHAQCALAEAQQSGFDAFVAKFLYGWGADTWIRQTDGNFTFDETRWVDWTTPVLYQS</sequence>
<evidence type="ECO:0000256" key="4">
    <source>
        <dbReference type="ARBA" id="ARBA00022525"/>
    </source>
</evidence>
<dbReference type="OrthoDB" id="3781271at2759"/>
<name>A0A165PNX1_EXIGL</name>
<keyword evidence="13" id="KW-1185">Reference proteome</keyword>
<protein>
    <recommendedName>
        <fullName evidence="9">(4-O-methyl)-D-glucuronate--lignin esterase</fullName>
        <ecNumber evidence="9">3.1.1.117</ecNumber>
    </recommendedName>
</protein>
<dbReference type="InterPro" id="IPR029058">
    <property type="entry name" value="AB_hydrolase_fold"/>
</dbReference>
<reference evidence="12 13" key="1">
    <citation type="journal article" date="2016" name="Mol. Biol. Evol.">
        <title>Comparative Genomics of Early-Diverging Mushroom-Forming Fungi Provides Insights into the Origins of Lignocellulose Decay Capabilities.</title>
        <authorList>
            <person name="Nagy L.G."/>
            <person name="Riley R."/>
            <person name="Tritt A."/>
            <person name="Adam C."/>
            <person name="Daum C."/>
            <person name="Floudas D."/>
            <person name="Sun H."/>
            <person name="Yadav J.S."/>
            <person name="Pangilinan J."/>
            <person name="Larsson K.H."/>
            <person name="Matsuura K."/>
            <person name="Barry K."/>
            <person name="Labutti K."/>
            <person name="Kuo R."/>
            <person name="Ohm R.A."/>
            <person name="Bhattacharya S.S."/>
            <person name="Shirouzu T."/>
            <person name="Yoshinaga Y."/>
            <person name="Martin F.M."/>
            <person name="Grigoriev I.V."/>
            <person name="Hibbett D.S."/>
        </authorList>
    </citation>
    <scope>NUCLEOTIDE SEQUENCE [LARGE SCALE GENOMIC DNA]</scope>
    <source>
        <strain evidence="12 13">HHB12029</strain>
    </source>
</reference>
<dbReference type="InParanoid" id="A0A165PNX1"/>
<dbReference type="PROSITE" id="PS51257">
    <property type="entry name" value="PROKAR_LIPOPROTEIN"/>
    <property type="match status" value="1"/>
</dbReference>
<comment type="similarity">
    <text evidence="2">Belongs to the carbohydrate esterase 15 (CE15) family.</text>
</comment>
<keyword evidence="4" id="KW-0964">Secreted</keyword>
<evidence type="ECO:0000256" key="6">
    <source>
        <dbReference type="ARBA" id="ARBA00022801"/>
    </source>
</evidence>
<organism evidence="12 13">
    <name type="scientific">Exidia glandulosa HHB12029</name>
    <dbReference type="NCBI Taxonomy" id="1314781"/>
    <lineage>
        <taxon>Eukaryota</taxon>
        <taxon>Fungi</taxon>
        <taxon>Dikarya</taxon>
        <taxon>Basidiomycota</taxon>
        <taxon>Agaricomycotina</taxon>
        <taxon>Agaricomycetes</taxon>
        <taxon>Auriculariales</taxon>
        <taxon>Exidiaceae</taxon>
        <taxon>Exidia</taxon>
    </lineage>
</organism>
<keyword evidence="5 10" id="KW-0732">Signal</keyword>
<dbReference type="Gene3D" id="3.40.50.1820">
    <property type="entry name" value="alpha/beta hydrolase"/>
    <property type="match status" value="1"/>
</dbReference>
<dbReference type="Proteomes" id="UP000077266">
    <property type="component" value="Unassembled WGS sequence"/>
</dbReference>
<dbReference type="EMBL" id="KV425888">
    <property type="protein sequence ID" value="KZW02445.1"/>
    <property type="molecule type" value="Genomic_DNA"/>
</dbReference>
<gene>
    <name evidence="12" type="ORF">EXIGLDRAFT_744605</name>
</gene>
<keyword evidence="3" id="KW-0719">Serine esterase</keyword>
<proteinExistence type="inferred from homology"/>
<comment type="subcellular location">
    <subcellularLocation>
        <location evidence="1">Secreted</location>
    </subcellularLocation>
</comment>
<dbReference type="InterPro" id="IPR054579">
    <property type="entry name" value="GCE-like_dom"/>
</dbReference>
<feature type="chain" id="PRO_5007864310" description="(4-O-methyl)-D-glucuronate--lignin esterase" evidence="10">
    <location>
        <begin position="21"/>
        <end position="392"/>
    </location>
</feature>
<evidence type="ECO:0000256" key="1">
    <source>
        <dbReference type="ARBA" id="ARBA00004613"/>
    </source>
</evidence>
<keyword evidence="6" id="KW-0378">Hydrolase</keyword>
<feature type="domain" description="4-O-methyl-glucuronoyl methylesterase-like" evidence="11">
    <location>
        <begin position="95"/>
        <end position="324"/>
    </location>
</feature>
<evidence type="ECO:0000256" key="10">
    <source>
        <dbReference type="SAM" id="SignalP"/>
    </source>
</evidence>
<evidence type="ECO:0000259" key="11">
    <source>
        <dbReference type="Pfam" id="PF22244"/>
    </source>
</evidence>
<dbReference type="EC" id="3.1.1.117" evidence="9"/>
<evidence type="ECO:0000256" key="7">
    <source>
        <dbReference type="ARBA" id="ARBA00023185"/>
    </source>
</evidence>
<dbReference type="Pfam" id="PF22244">
    <property type="entry name" value="GCE_fung"/>
    <property type="match status" value="1"/>
</dbReference>
<accession>A0A165PNX1</accession>
<evidence type="ECO:0000256" key="2">
    <source>
        <dbReference type="ARBA" id="ARBA00010092"/>
    </source>
</evidence>
<comment type="catalytic activity">
    <reaction evidence="8">
        <text>a 4-O-methyl-alpha-D-glucuronosyl ester derivative + H2O = 4-O-methyl-alpha-D-glucuronate derivative + an alcohol + H(+)</text>
        <dbReference type="Rhea" id="RHEA:67452"/>
        <dbReference type="ChEBI" id="CHEBI:15377"/>
        <dbReference type="ChEBI" id="CHEBI:15378"/>
        <dbReference type="ChEBI" id="CHEBI:30879"/>
        <dbReference type="ChEBI" id="CHEBI:171667"/>
        <dbReference type="ChEBI" id="CHEBI:171668"/>
        <dbReference type="EC" id="3.1.1.117"/>
    </reaction>
    <physiologicalReaction direction="left-to-right" evidence="8">
        <dbReference type="Rhea" id="RHEA:67453"/>
    </physiologicalReaction>
</comment>
<evidence type="ECO:0000256" key="8">
    <source>
        <dbReference type="ARBA" id="ARBA00024511"/>
    </source>
</evidence>
<evidence type="ECO:0000313" key="12">
    <source>
        <dbReference type="EMBL" id="KZW02445.1"/>
    </source>
</evidence>